<comment type="cofactor">
    <cofactor evidence="6">
        <name>FAD</name>
        <dbReference type="ChEBI" id="CHEBI:57692"/>
    </cofactor>
</comment>
<dbReference type="InterPro" id="IPR036188">
    <property type="entry name" value="FAD/NAD-bd_sf"/>
</dbReference>
<dbReference type="InterPro" id="IPR000960">
    <property type="entry name" value="Flavin_mOase"/>
</dbReference>
<keyword evidence="2 6" id="KW-0285">Flavoprotein</keyword>
<dbReference type="Gene3D" id="3.50.50.60">
    <property type="entry name" value="FAD/NAD(P)-binding domain"/>
    <property type="match status" value="2"/>
</dbReference>
<proteinExistence type="inferred from homology"/>
<dbReference type="RefSeq" id="XP_022247418.1">
    <property type="nucleotide sequence ID" value="XM_022391710.1"/>
</dbReference>
<evidence type="ECO:0000256" key="6">
    <source>
        <dbReference type="RuleBase" id="RU361177"/>
    </source>
</evidence>
<dbReference type="InterPro" id="IPR020946">
    <property type="entry name" value="Flavin_mOase-like"/>
</dbReference>
<reference evidence="8 9" key="1">
    <citation type="submission" date="2025-05" db="UniProtKB">
        <authorList>
            <consortium name="RefSeq"/>
        </authorList>
    </citation>
    <scope>IDENTIFICATION</scope>
    <source>
        <tissue evidence="8 9">Muscle</tissue>
    </source>
</reference>
<evidence type="ECO:0000256" key="2">
    <source>
        <dbReference type="ARBA" id="ARBA00022630"/>
    </source>
</evidence>
<dbReference type="SUPFAM" id="SSF51905">
    <property type="entry name" value="FAD/NAD(P)-binding domain"/>
    <property type="match status" value="2"/>
</dbReference>
<evidence type="ECO:0000256" key="1">
    <source>
        <dbReference type="ARBA" id="ARBA00009183"/>
    </source>
</evidence>
<keyword evidence="4" id="KW-0521">NADP</keyword>
<dbReference type="Proteomes" id="UP000694941">
    <property type="component" value="Unplaced"/>
</dbReference>
<keyword evidence="6" id="KW-0503">Monooxygenase</keyword>
<evidence type="ECO:0000313" key="9">
    <source>
        <dbReference type="RefSeq" id="XP_022247418.1"/>
    </source>
</evidence>
<evidence type="ECO:0000256" key="3">
    <source>
        <dbReference type="ARBA" id="ARBA00022827"/>
    </source>
</evidence>
<accession>A0ABM1SUW2</accession>
<keyword evidence="7" id="KW-1185">Reference proteome</keyword>
<evidence type="ECO:0000256" key="5">
    <source>
        <dbReference type="ARBA" id="ARBA00023002"/>
    </source>
</evidence>
<dbReference type="PIRSF" id="PIRSF000332">
    <property type="entry name" value="FMO"/>
    <property type="match status" value="1"/>
</dbReference>
<dbReference type="InterPro" id="IPR050346">
    <property type="entry name" value="FMO-like"/>
</dbReference>
<evidence type="ECO:0000313" key="7">
    <source>
        <dbReference type="Proteomes" id="UP000694941"/>
    </source>
</evidence>
<name>A0ABM1SUW2_LIMPO</name>
<protein>
    <recommendedName>
        <fullName evidence="6">Flavin-containing monooxygenase</fullName>
        <ecNumber evidence="6">1.-.-.-</ecNumber>
    </recommendedName>
</protein>
<evidence type="ECO:0000256" key="4">
    <source>
        <dbReference type="ARBA" id="ARBA00022857"/>
    </source>
</evidence>
<dbReference type="EC" id="1.-.-.-" evidence="6"/>
<keyword evidence="3 6" id="KW-0274">FAD</keyword>
<dbReference type="Pfam" id="PF00743">
    <property type="entry name" value="FMO-like"/>
    <property type="match status" value="2"/>
</dbReference>
<dbReference type="PRINTS" id="PR00370">
    <property type="entry name" value="FMOXYGENASE"/>
</dbReference>
<gene>
    <name evidence="8 9" type="primary">LOC106464045</name>
</gene>
<comment type="similarity">
    <text evidence="1 6">Belongs to the FMO family.</text>
</comment>
<dbReference type="GeneID" id="106464045"/>
<evidence type="ECO:0000313" key="8">
    <source>
        <dbReference type="RefSeq" id="XP_022247417.1"/>
    </source>
</evidence>
<organism evidence="7 9">
    <name type="scientific">Limulus polyphemus</name>
    <name type="common">Atlantic horseshoe crab</name>
    <dbReference type="NCBI Taxonomy" id="6850"/>
    <lineage>
        <taxon>Eukaryota</taxon>
        <taxon>Metazoa</taxon>
        <taxon>Ecdysozoa</taxon>
        <taxon>Arthropoda</taxon>
        <taxon>Chelicerata</taxon>
        <taxon>Merostomata</taxon>
        <taxon>Xiphosura</taxon>
        <taxon>Limulidae</taxon>
        <taxon>Limulus</taxon>
    </lineage>
</organism>
<dbReference type="RefSeq" id="XP_022247417.1">
    <property type="nucleotide sequence ID" value="XM_022391709.1"/>
</dbReference>
<dbReference type="PANTHER" id="PTHR23023">
    <property type="entry name" value="DIMETHYLANILINE MONOOXYGENASE"/>
    <property type="match status" value="1"/>
</dbReference>
<keyword evidence="5 6" id="KW-0560">Oxidoreductase</keyword>
<sequence>MKRVGVIGAGAAGLCAARHLAARPEFFIFTVFEQTGDVGGTWCYQDNVGTDEFGLPVHSSMYKNMRTNLPKEIMGFPDFPFPENEGGSFIHHSKVLGYLQKYAKYFDLIKYVQFYSHILEVKPVTVDRSHLHWEVKVKNLRSRESTQHIFDAIMVCNGRYACPSFPDIKGLESFPGWVIHSHDYRSNVPYKGKRVVVLGAGPSGVDISVELAEVAEQVILSHNMNKKFLEKCPQNFSEEVGISKVTQSTVRFLNGREFETDVLILCTGYNYDVSFLHPDCKVFVQDQRMQPLYKHLIHIEFPTLAIFGVLKTILPFPIYHQQVLLFLRVLDGSVILPSESEMKEDEKADFDLRMQMGLPSRYAHKMTRDLQWNYDDVISKIGKFSPIPKVVRDLYNHINDVRQKNPIDYKDHCYKIVNNSTFLKLED</sequence>